<dbReference type="OrthoDB" id="9801472at2"/>
<dbReference type="SUPFAM" id="SSF54211">
    <property type="entry name" value="Ribosomal protein S5 domain 2-like"/>
    <property type="match status" value="1"/>
</dbReference>
<dbReference type="GO" id="GO:0046677">
    <property type="term" value="P:response to antibiotic"/>
    <property type="evidence" value="ECO:0007669"/>
    <property type="project" value="UniProtKB-KW"/>
</dbReference>
<dbReference type="InterPro" id="IPR020568">
    <property type="entry name" value="Ribosomal_Su5_D2-typ_SF"/>
</dbReference>
<dbReference type="PANTHER" id="PTHR43261:SF1">
    <property type="entry name" value="RIBOSOME-RELEASING FACTOR 2, MITOCHONDRIAL"/>
    <property type="match status" value="1"/>
</dbReference>
<keyword evidence="2" id="KW-0547">Nucleotide-binding</keyword>
<comment type="function">
    <text evidence="1">Abolishes the inhibitory effect of tetracyclin on protein synthesis by a non-covalent modification of the ribosomes.</text>
</comment>
<evidence type="ECO:0000259" key="6">
    <source>
        <dbReference type="PROSITE" id="PS51722"/>
    </source>
</evidence>
<dbReference type="InterPro" id="IPR005225">
    <property type="entry name" value="Small_GTP-bd"/>
</dbReference>
<dbReference type="Gene3D" id="2.40.30.10">
    <property type="entry name" value="Translation factors"/>
    <property type="match status" value="1"/>
</dbReference>
<dbReference type="PANTHER" id="PTHR43261">
    <property type="entry name" value="TRANSLATION ELONGATION FACTOR G-RELATED"/>
    <property type="match status" value="1"/>
</dbReference>
<evidence type="ECO:0000256" key="1">
    <source>
        <dbReference type="ARBA" id="ARBA00003987"/>
    </source>
</evidence>
<evidence type="ECO:0000313" key="7">
    <source>
        <dbReference type="EMBL" id="OBY11150.1"/>
    </source>
</evidence>
<evidence type="ECO:0000256" key="5">
    <source>
        <dbReference type="ARBA" id="ARBA00023251"/>
    </source>
</evidence>
<dbReference type="Pfam" id="PF22042">
    <property type="entry name" value="EF-G_D2"/>
    <property type="match status" value="1"/>
</dbReference>
<dbReference type="eggNOG" id="COG0480">
    <property type="taxonomic scope" value="Bacteria"/>
</dbReference>
<organism evidence="7 8">
    <name type="scientific">Clostridium paraputrificum</name>
    <dbReference type="NCBI Taxonomy" id="29363"/>
    <lineage>
        <taxon>Bacteria</taxon>
        <taxon>Bacillati</taxon>
        <taxon>Bacillota</taxon>
        <taxon>Clostridia</taxon>
        <taxon>Eubacteriales</taxon>
        <taxon>Clostridiaceae</taxon>
        <taxon>Clostridium</taxon>
    </lineage>
</organism>
<proteinExistence type="predicted"/>
<dbReference type="Pfam" id="PF00009">
    <property type="entry name" value="GTP_EFTU"/>
    <property type="match status" value="1"/>
</dbReference>
<dbReference type="InterPro" id="IPR005517">
    <property type="entry name" value="Transl_elong_EFG/EF2_IV"/>
</dbReference>
<evidence type="ECO:0000256" key="4">
    <source>
        <dbReference type="ARBA" id="ARBA00023134"/>
    </source>
</evidence>
<dbReference type="InterPro" id="IPR027417">
    <property type="entry name" value="P-loop_NTPase"/>
</dbReference>
<dbReference type="SMART" id="SM00889">
    <property type="entry name" value="EFG_IV"/>
    <property type="match status" value="1"/>
</dbReference>
<feature type="domain" description="Tr-type G" evidence="6">
    <location>
        <begin position="1"/>
        <end position="233"/>
    </location>
</feature>
<dbReference type="NCBIfam" id="TIGR00231">
    <property type="entry name" value="small_GTP"/>
    <property type="match status" value="1"/>
</dbReference>
<dbReference type="EMBL" id="MAPZ01000016">
    <property type="protein sequence ID" value="OBY11150.1"/>
    <property type="molecule type" value="Genomic_DNA"/>
</dbReference>
<dbReference type="Gene3D" id="3.30.230.10">
    <property type="match status" value="1"/>
</dbReference>
<dbReference type="InterPro" id="IPR035647">
    <property type="entry name" value="EFG_III/V"/>
</dbReference>
<dbReference type="SUPFAM" id="SSF54980">
    <property type="entry name" value="EF-G C-terminal domain-like"/>
    <property type="match status" value="2"/>
</dbReference>
<dbReference type="PRINTS" id="PR01037">
    <property type="entry name" value="TCRTETOQM"/>
</dbReference>
<dbReference type="InterPro" id="IPR053905">
    <property type="entry name" value="EF-G-like_DII"/>
</dbReference>
<dbReference type="InterPro" id="IPR035650">
    <property type="entry name" value="Tet_C"/>
</dbReference>
<dbReference type="GO" id="GO:0003746">
    <property type="term" value="F:translation elongation factor activity"/>
    <property type="evidence" value="ECO:0007669"/>
    <property type="project" value="UniProtKB-KW"/>
</dbReference>
<dbReference type="SUPFAM" id="SSF52540">
    <property type="entry name" value="P-loop containing nucleoside triphosphate hydrolases"/>
    <property type="match status" value="1"/>
</dbReference>
<dbReference type="Proteomes" id="UP000092714">
    <property type="component" value="Unassembled WGS sequence"/>
</dbReference>
<dbReference type="InterPro" id="IPR009000">
    <property type="entry name" value="Transl_B-barrel_sf"/>
</dbReference>
<protein>
    <submittedName>
        <fullName evidence="7">Elongation factor G</fullName>
    </submittedName>
</protein>
<keyword evidence="3" id="KW-0648">Protein biosynthesis</keyword>
<dbReference type="GO" id="GO:0032790">
    <property type="term" value="P:ribosome disassembly"/>
    <property type="evidence" value="ECO:0007669"/>
    <property type="project" value="TreeGrafter"/>
</dbReference>
<evidence type="ECO:0000256" key="3">
    <source>
        <dbReference type="ARBA" id="ARBA00022917"/>
    </source>
</evidence>
<dbReference type="AlphaFoldDB" id="A0A174WR69"/>
<keyword evidence="4" id="KW-0342">GTP-binding</keyword>
<dbReference type="Pfam" id="PF00679">
    <property type="entry name" value="EFG_C"/>
    <property type="match status" value="1"/>
</dbReference>
<dbReference type="InterPro" id="IPR000795">
    <property type="entry name" value="T_Tr_GTP-bd_dom"/>
</dbReference>
<dbReference type="GO" id="GO:0003924">
    <property type="term" value="F:GTPase activity"/>
    <property type="evidence" value="ECO:0007669"/>
    <property type="project" value="InterPro"/>
</dbReference>
<evidence type="ECO:0000313" key="8">
    <source>
        <dbReference type="Proteomes" id="UP000092714"/>
    </source>
</evidence>
<dbReference type="InterPro" id="IPR014721">
    <property type="entry name" value="Ribsml_uS5_D2-typ_fold_subgr"/>
</dbReference>
<dbReference type="GO" id="GO:0005525">
    <property type="term" value="F:GTP binding"/>
    <property type="evidence" value="ECO:0007669"/>
    <property type="project" value="UniProtKB-KW"/>
</dbReference>
<dbReference type="Gene3D" id="3.30.70.870">
    <property type="entry name" value="Elongation Factor G (Translational Gtpase), domain 3"/>
    <property type="match status" value="1"/>
</dbReference>
<dbReference type="Pfam" id="PF03764">
    <property type="entry name" value="EFG_IV"/>
    <property type="match status" value="1"/>
</dbReference>
<sequence length="651" mass="74989">MKKTIGILAHVDAGKTTFSEQLLYHTNSIRTRGRVDYKNSYLDNHNIERARGITVFSHDAIFNIGESTYYLLDTPGHVDFSTEMERTISMLDYAILIISAVEGIQGHTETVWNILKKNNVPTFIFINKIDRVGAEVGRIINEIKTNFSNKICFIENGLEEELSEEVVEGISENDEELIEKYFNGEYSKDEWIRALRNQVKECRIYPVFSGSALQDIGIKEFIYALDNLTYTNYDSEGEFKGAVYKVKYDKDNKTRITFIKCTNGKFKVRDEIKYKDKKDKISSIRIYNGEKFKSVDSVEAGDIFGVTGVTELYPGEAIGYKKEKIEYDFIPIMVSKVIFNDDINAKEVFNYFKILNSEDPLLNVTWIEEFEEINVHIMGRIQTEILKEIVKERFNLDIEFGPCNILYKETIKEKAIGSGHFEPLRHYAEVHLLMELNNRDKGITFENKCHSDNLNIGQMNLIKTHVFEREHRGILTGSPITDIKFTLLTGKAHLKHTSGGDFREATYRAIRQGLEQVENILLEPYYRFKISADIEYMGRIISDIQRLSGSFNVPEQNENKVVIQGRGPVSTFMDYSNEFNAFTKGKGSISLTYDGYDKCHNWEEVIESRGYNKDADIEYTSTSIFCSKGQGYLVKWDKVKEEVHCDLEGLI</sequence>
<dbReference type="InterPro" id="IPR000640">
    <property type="entry name" value="EFG_V-like"/>
</dbReference>
<comment type="caution">
    <text evidence="7">The sequence shown here is derived from an EMBL/GenBank/DDBJ whole genome shotgun (WGS) entry which is preliminary data.</text>
</comment>
<keyword evidence="5" id="KW-0046">Antibiotic resistance</keyword>
<keyword evidence="7" id="KW-0251">Elongation factor</keyword>
<gene>
    <name evidence="7" type="ORF">CP373A1_06550</name>
</gene>
<name>A0A174WR69_9CLOT</name>
<evidence type="ECO:0000256" key="2">
    <source>
        <dbReference type="ARBA" id="ARBA00022741"/>
    </source>
</evidence>
<accession>A0A174WR69</accession>
<dbReference type="SUPFAM" id="SSF50447">
    <property type="entry name" value="Translation proteins"/>
    <property type="match status" value="1"/>
</dbReference>
<dbReference type="PRINTS" id="PR00315">
    <property type="entry name" value="ELONGATNFCT"/>
</dbReference>
<dbReference type="RefSeq" id="WP_055185251.1">
    <property type="nucleotide sequence ID" value="NZ_CZBQ01000020.1"/>
</dbReference>
<dbReference type="SMART" id="SM00838">
    <property type="entry name" value="EFG_C"/>
    <property type="match status" value="1"/>
</dbReference>
<dbReference type="CDD" id="cd03711">
    <property type="entry name" value="Tet_C"/>
    <property type="match status" value="1"/>
</dbReference>
<dbReference type="PROSITE" id="PS51722">
    <property type="entry name" value="G_TR_2"/>
    <property type="match status" value="1"/>
</dbReference>
<reference evidence="7 8" key="1">
    <citation type="submission" date="2016-06" db="EMBL/GenBank/DDBJ databases">
        <authorList>
            <person name="Kjaerup R.B."/>
            <person name="Dalgaard T.S."/>
            <person name="Juul-Madsen H.R."/>
        </authorList>
    </citation>
    <scope>NUCLEOTIDE SEQUENCE [LARGE SCALE GENOMIC DNA]</scope>
    <source>
        <strain evidence="7 8">373-A1</strain>
    </source>
</reference>
<keyword evidence="8" id="KW-1185">Reference proteome</keyword>
<dbReference type="Gene3D" id="3.30.70.240">
    <property type="match status" value="1"/>
</dbReference>
<dbReference type="Gene3D" id="3.40.50.300">
    <property type="entry name" value="P-loop containing nucleotide triphosphate hydrolases"/>
    <property type="match status" value="1"/>
</dbReference>